<feature type="binding site" evidence="5">
    <location>
        <begin position="225"/>
        <end position="229"/>
    </location>
    <ligand>
        <name>GTP</name>
        <dbReference type="ChEBI" id="CHEBI:37565"/>
    </ligand>
</feature>
<evidence type="ECO:0000313" key="8">
    <source>
        <dbReference type="Proteomes" id="UP001211065"/>
    </source>
</evidence>
<dbReference type="SMART" id="SM00275">
    <property type="entry name" value="G_alpha"/>
    <property type="match status" value="1"/>
</dbReference>
<evidence type="ECO:0000256" key="1">
    <source>
        <dbReference type="ARBA" id="ARBA00022723"/>
    </source>
</evidence>
<evidence type="ECO:0000256" key="5">
    <source>
        <dbReference type="PIRSR" id="PIRSR601019-1"/>
    </source>
</evidence>
<dbReference type="GO" id="GO:0031683">
    <property type="term" value="F:G-protein beta/gamma-subunit complex binding"/>
    <property type="evidence" value="ECO:0007669"/>
    <property type="project" value="InterPro"/>
</dbReference>
<feature type="binding site" evidence="6">
    <location>
        <position position="69"/>
    </location>
    <ligand>
        <name>Mg(2+)</name>
        <dbReference type="ChEBI" id="CHEBI:18420"/>
    </ligand>
</feature>
<dbReference type="InterPro" id="IPR001019">
    <property type="entry name" value="Gprotein_alpha_su"/>
</dbReference>
<dbReference type="Pfam" id="PF00503">
    <property type="entry name" value="G-alpha"/>
    <property type="match status" value="1"/>
</dbReference>
<keyword evidence="2 5" id="KW-0547">Nucleotide-binding</keyword>
<dbReference type="PANTHER" id="PTHR10218:SF302">
    <property type="entry name" value="GUANINE NUCLEOTIDE-BINDING PROTEIN ALPHA-5 SUBUNIT"/>
    <property type="match status" value="1"/>
</dbReference>
<evidence type="ECO:0000256" key="3">
    <source>
        <dbReference type="ARBA" id="ARBA00023134"/>
    </source>
</evidence>
<dbReference type="CDD" id="cd00066">
    <property type="entry name" value="G-alpha"/>
    <property type="match status" value="1"/>
</dbReference>
<dbReference type="Gene3D" id="1.10.400.10">
    <property type="entry name" value="GI Alpha 1, domain 2-like"/>
    <property type="match status" value="1"/>
</dbReference>
<keyword evidence="6" id="KW-0460">Magnesium</keyword>
<dbReference type="GO" id="GO:0001664">
    <property type="term" value="F:G protein-coupled receptor binding"/>
    <property type="evidence" value="ECO:0007669"/>
    <property type="project" value="TreeGrafter"/>
</dbReference>
<dbReference type="PANTHER" id="PTHR10218">
    <property type="entry name" value="GTP-BINDING PROTEIN ALPHA SUBUNIT"/>
    <property type="match status" value="1"/>
</dbReference>
<keyword evidence="1 6" id="KW-0479">Metal-binding</keyword>
<gene>
    <name evidence="7" type="ORF">HK099_006563</name>
</gene>
<evidence type="ECO:0000256" key="4">
    <source>
        <dbReference type="ARBA" id="ARBA00023224"/>
    </source>
</evidence>
<keyword evidence="4" id="KW-0807">Transducer</keyword>
<dbReference type="PRINTS" id="PR00318">
    <property type="entry name" value="GPROTEINA"/>
</dbReference>
<evidence type="ECO:0000256" key="6">
    <source>
        <dbReference type="PIRSR" id="PIRSR601019-2"/>
    </source>
</evidence>
<dbReference type="GO" id="GO:0005834">
    <property type="term" value="C:heterotrimeric G-protein complex"/>
    <property type="evidence" value="ECO:0007669"/>
    <property type="project" value="TreeGrafter"/>
</dbReference>
<dbReference type="Gene3D" id="3.40.50.300">
    <property type="entry name" value="P-loop containing nucleotide triphosphate hydrolases"/>
    <property type="match status" value="1"/>
</dbReference>
<feature type="binding site" evidence="6">
    <location>
        <position position="206"/>
    </location>
    <ligand>
        <name>Mg(2+)</name>
        <dbReference type="ChEBI" id="CHEBI:18420"/>
    </ligand>
</feature>
<reference evidence="7" key="1">
    <citation type="submission" date="2020-05" db="EMBL/GenBank/DDBJ databases">
        <title>Phylogenomic resolution of chytrid fungi.</title>
        <authorList>
            <person name="Stajich J.E."/>
            <person name="Amses K."/>
            <person name="Simmons R."/>
            <person name="Seto K."/>
            <person name="Myers J."/>
            <person name="Bonds A."/>
            <person name="Quandt C.A."/>
            <person name="Barry K."/>
            <person name="Liu P."/>
            <person name="Grigoriev I."/>
            <person name="Longcore J.E."/>
            <person name="James T.Y."/>
        </authorList>
    </citation>
    <scope>NUCLEOTIDE SEQUENCE</scope>
    <source>
        <strain evidence="7">JEL0476</strain>
    </source>
</reference>
<dbReference type="FunFam" id="3.40.50.300:FF:000720">
    <property type="entry name" value="Guanine nucleotide-binding protein G(k) subunit alpha"/>
    <property type="match status" value="1"/>
</dbReference>
<comment type="caution">
    <text evidence="7">The sequence shown here is derived from an EMBL/GenBank/DDBJ whole genome shotgun (WGS) entry which is preliminary data.</text>
</comment>
<dbReference type="GO" id="GO:0005525">
    <property type="term" value="F:GTP binding"/>
    <property type="evidence" value="ECO:0007669"/>
    <property type="project" value="UniProtKB-KW"/>
</dbReference>
<dbReference type="PROSITE" id="PS51882">
    <property type="entry name" value="G_ALPHA"/>
    <property type="match status" value="1"/>
</dbReference>
<evidence type="ECO:0000256" key="2">
    <source>
        <dbReference type="ARBA" id="ARBA00022741"/>
    </source>
</evidence>
<dbReference type="SUPFAM" id="SSF47895">
    <property type="entry name" value="Transducin (alpha subunit), insertion domain"/>
    <property type="match status" value="1"/>
</dbReference>
<feature type="binding site" evidence="5">
    <location>
        <begin position="294"/>
        <end position="297"/>
    </location>
    <ligand>
        <name>GTP</name>
        <dbReference type="ChEBI" id="CHEBI:37565"/>
    </ligand>
</feature>
<dbReference type="GO" id="GO:0007188">
    <property type="term" value="P:adenylate cyclase-modulating G protein-coupled receptor signaling pathway"/>
    <property type="evidence" value="ECO:0007669"/>
    <property type="project" value="TreeGrafter"/>
</dbReference>
<dbReference type="GO" id="GO:0005737">
    <property type="term" value="C:cytoplasm"/>
    <property type="evidence" value="ECO:0007669"/>
    <property type="project" value="TreeGrafter"/>
</dbReference>
<dbReference type="AlphaFoldDB" id="A0AAD5TY53"/>
<dbReference type="EMBL" id="JADGJW010000576">
    <property type="protein sequence ID" value="KAJ3215021.1"/>
    <property type="molecule type" value="Genomic_DNA"/>
</dbReference>
<keyword evidence="8" id="KW-1185">Reference proteome</keyword>
<dbReference type="InterPro" id="IPR027417">
    <property type="entry name" value="P-loop_NTPase"/>
</dbReference>
<protein>
    <submittedName>
        <fullName evidence="7">Uncharacterized protein</fullName>
    </submittedName>
</protein>
<dbReference type="GO" id="GO:0003924">
    <property type="term" value="F:GTPase activity"/>
    <property type="evidence" value="ECO:0007669"/>
    <property type="project" value="InterPro"/>
</dbReference>
<dbReference type="InterPro" id="IPR011025">
    <property type="entry name" value="GproteinA_insert"/>
</dbReference>
<dbReference type="GO" id="GO:0046872">
    <property type="term" value="F:metal ion binding"/>
    <property type="evidence" value="ECO:0007669"/>
    <property type="project" value="UniProtKB-KW"/>
</dbReference>
<sequence length="374" mass="43312">MYLEDINVNETDLIDGNGINLTVELESSPKKARERNSTIERQLRKEKREAEMKDIKKVLILGAGDSGKSTLVRQIRLTNAVPFTGEEKNFFKKVIWGNILLSMKNLVIGSEFLGININSWDFLNDAILIKEYVYDKKLMKIEDEVCNALRRLWDDPNIKVCFERRNEIKNLHIQDTSVNYFNDLNRILDCNYEPTDQDIVLSRRATLNITETSVSIKLGNFKFFDVGGQKHLRNFWAPYFDEVNAIIFVAALSSFNEVMEEDDSTNRMVDCISLFKAIVNNPLLTKAPIILFFNKNDLFKEKLKTYKLVNYFSDYKEQQTEKSAVSFFTNKFKETTNRNLSHIHLTTGTDNKLMKKIIGSVLEIIMRGRIEAVL</sequence>
<keyword evidence="3 5" id="KW-0342">GTP-binding</keyword>
<evidence type="ECO:0000313" key="7">
    <source>
        <dbReference type="EMBL" id="KAJ3215021.1"/>
    </source>
</evidence>
<accession>A0AAD5TY53</accession>
<dbReference type="SUPFAM" id="SSF52540">
    <property type="entry name" value="P-loop containing nucleoside triphosphate hydrolases"/>
    <property type="match status" value="1"/>
</dbReference>
<name>A0AAD5TY53_9FUNG</name>
<dbReference type="Proteomes" id="UP001211065">
    <property type="component" value="Unassembled WGS sequence"/>
</dbReference>
<organism evidence="7 8">
    <name type="scientific">Clydaea vesicula</name>
    <dbReference type="NCBI Taxonomy" id="447962"/>
    <lineage>
        <taxon>Eukaryota</taxon>
        <taxon>Fungi</taxon>
        <taxon>Fungi incertae sedis</taxon>
        <taxon>Chytridiomycota</taxon>
        <taxon>Chytridiomycota incertae sedis</taxon>
        <taxon>Chytridiomycetes</taxon>
        <taxon>Lobulomycetales</taxon>
        <taxon>Lobulomycetaceae</taxon>
        <taxon>Clydaea</taxon>
    </lineage>
</organism>
<proteinExistence type="predicted"/>